<gene>
    <name evidence="10" type="primary">rsgA</name>
    <name evidence="13" type="ORF">SAMN05660742_103200</name>
</gene>
<dbReference type="CDD" id="cd04466">
    <property type="entry name" value="S1_YloQ_GTPase"/>
    <property type="match status" value="1"/>
</dbReference>
<dbReference type="NCBIfam" id="TIGR00157">
    <property type="entry name" value="ribosome small subunit-dependent GTPase A"/>
    <property type="match status" value="1"/>
</dbReference>
<dbReference type="PROSITE" id="PS50936">
    <property type="entry name" value="ENGC_GTPASE"/>
    <property type="match status" value="1"/>
</dbReference>
<dbReference type="GO" id="GO:0046872">
    <property type="term" value="F:metal ion binding"/>
    <property type="evidence" value="ECO:0007669"/>
    <property type="project" value="UniProtKB-KW"/>
</dbReference>
<feature type="binding site" evidence="10">
    <location>
        <position position="246"/>
    </location>
    <ligand>
        <name>Zn(2+)</name>
        <dbReference type="ChEBI" id="CHEBI:29105"/>
    </ligand>
</feature>
<dbReference type="STRING" id="84035.SAMN05660742_103200"/>
<comment type="similarity">
    <text evidence="10">Belongs to the TRAFAC class YlqF/YawG GTPase family. RsgA subfamily.</text>
</comment>
<evidence type="ECO:0000256" key="2">
    <source>
        <dbReference type="ARBA" id="ARBA00022517"/>
    </source>
</evidence>
<feature type="binding site" evidence="10">
    <location>
        <position position="259"/>
    </location>
    <ligand>
        <name>Zn(2+)</name>
        <dbReference type="ChEBI" id="CHEBI:29105"/>
    </ligand>
</feature>
<evidence type="ECO:0000259" key="12">
    <source>
        <dbReference type="PROSITE" id="PS51721"/>
    </source>
</evidence>
<evidence type="ECO:0000313" key="14">
    <source>
        <dbReference type="Proteomes" id="UP000199662"/>
    </source>
</evidence>
<dbReference type="Pfam" id="PF03193">
    <property type="entry name" value="RsgA_GTPase"/>
    <property type="match status" value="1"/>
</dbReference>
<evidence type="ECO:0000256" key="4">
    <source>
        <dbReference type="ARBA" id="ARBA00022730"/>
    </source>
</evidence>
<comment type="subcellular location">
    <subcellularLocation>
        <location evidence="10">Cytoplasm</location>
    </subcellularLocation>
</comment>
<dbReference type="AlphaFoldDB" id="A0A1H6W2N2"/>
<dbReference type="GO" id="GO:0042274">
    <property type="term" value="P:ribosomal small subunit biogenesis"/>
    <property type="evidence" value="ECO:0007669"/>
    <property type="project" value="UniProtKB-UniRule"/>
</dbReference>
<dbReference type="Pfam" id="PF16745">
    <property type="entry name" value="RsgA_N"/>
    <property type="match status" value="1"/>
</dbReference>
<dbReference type="CDD" id="cd01854">
    <property type="entry name" value="YjeQ_EngC"/>
    <property type="match status" value="1"/>
</dbReference>
<dbReference type="InterPro" id="IPR030378">
    <property type="entry name" value="G_CP_dom"/>
</dbReference>
<dbReference type="InterPro" id="IPR012340">
    <property type="entry name" value="NA-bd_OB-fold"/>
</dbReference>
<evidence type="ECO:0000256" key="10">
    <source>
        <dbReference type="HAMAP-Rule" id="MF_01820"/>
    </source>
</evidence>
<organism evidence="13 14">
    <name type="scientific">Propionispira arboris</name>
    <dbReference type="NCBI Taxonomy" id="84035"/>
    <lineage>
        <taxon>Bacteria</taxon>
        <taxon>Bacillati</taxon>
        <taxon>Bacillota</taxon>
        <taxon>Negativicutes</taxon>
        <taxon>Selenomonadales</taxon>
        <taxon>Selenomonadaceae</taxon>
        <taxon>Propionispira</taxon>
    </lineage>
</organism>
<feature type="domain" description="CP-type G" evidence="12">
    <location>
        <begin position="63"/>
        <end position="222"/>
    </location>
</feature>
<feature type="binding site" evidence="10">
    <location>
        <position position="253"/>
    </location>
    <ligand>
        <name>Zn(2+)</name>
        <dbReference type="ChEBI" id="CHEBI:29105"/>
    </ligand>
</feature>
<dbReference type="HAMAP" id="MF_01820">
    <property type="entry name" value="GTPase_RsgA"/>
    <property type="match status" value="1"/>
</dbReference>
<dbReference type="Proteomes" id="UP000199662">
    <property type="component" value="Unassembled WGS sequence"/>
</dbReference>
<reference evidence="13 14" key="1">
    <citation type="submission" date="2016-10" db="EMBL/GenBank/DDBJ databases">
        <authorList>
            <person name="de Groot N.N."/>
        </authorList>
    </citation>
    <scope>NUCLEOTIDE SEQUENCE [LARGE SCALE GENOMIC DNA]</scope>
    <source>
        <strain evidence="13 14">DSM 2179</strain>
    </source>
</reference>
<feature type="binding site" evidence="10">
    <location>
        <begin position="164"/>
        <end position="172"/>
    </location>
    <ligand>
        <name>GTP</name>
        <dbReference type="ChEBI" id="CHEBI:37565"/>
    </ligand>
</feature>
<evidence type="ECO:0000256" key="8">
    <source>
        <dbReference type="ARBA" id="ARBA00022884"/>
    </source>
</evidence>
<dbReference type="SUPFAM" id="SSF50249">
    <property type="entry name" value="Nucleic acid-binding proteins"/>
    <property type="match status" value="1"/>
</dbReference>
<evidence type="ECO:0000256" key="1">
    <source>
        <dbReference type="ARBA" id="ARBA00022490"/>
    </source>
</evidence>
<sequence>MLTGVVLKAFNSFYYIKQEQGVTVCKLRGRFKQERYSLAVGDRVEYDLLDDETGIIEKILPRQSVLKRPLVANVDQVILTFAAASPNLHPLLLDRFLVLAEYSKLKNILICINKIELADLVLLEKTLQPYYEIGYKIIKVSAKENIGMLELKNHLKDKISVFAGPSGVGKSTLLNAIEPGLNLATGVISTKIKRGKHTTRVAELLPLAQGGFVVDTPGFSSTEFDYIQKTDLEDYFVEFRPYMDTCKYNTCIHDVEPACSVKQAVLDKKISQVRYDAYLNILHEIQSKKKGF</sequence>
<dbReference type="GO" id="GO:0003924">
    <property type="term" value="F:GTPase activity"/>
    <property type="evidence" value="ECO:0007669"/>
    <property type="project" value="UniProtKB-UniRule"/>
</dbReference>
<dbReference type="GO" id="GO:0019843">
    <property type="term" value="F:rRNA binding"/>
    <property type="evidence" value="ECO:0007669"/>
    <property type="project" value="UniProtKB-KW"/>
</dbReference>
<keyword evidence="9 10" id="KW-0342">GTP-binding</keyword>
<evidence type="ECO:0000313" key="13">
    <source>
        <dbReference type="EMBL" id="SEJ11163.1"/>
    </source>
</evidence>
<dbReference type="GO" id="GO:0005737">
    <property type="term" value="C:cytoplasm"/>
    <property type="evidence" value="ECO:0007669"/>
    <property type="project" value="UniProtKB-SubCell"/>
</dbReference>
<comment type="cofactor">
    <cofactor evidence="10">
        <name>Zn(2+)</name>
        <dbReference type="ChEBI" id="CHEBI:29105"/>
    </cofactor>
    <text evidence="10">Binds 1 zinc ion per subunit.</text>
</comment>
<evidence type="ECO:0000256" key="9">
    <source>
        <dbReference type="ARBA" id="ARBA00023134"/>
    </source>
</evidence>
<keyword evidence="8 10" id="KW-0694">RNA-binding</keyword>
<dbReference type="Gene3D" id="1.10.40.50">
    <property type="entry name" value="Probable gtpase engc, domain 3"/>
    <property type="match status" value="1"/>
</dbReference>
<evidence type="ECO:0000256" key="3">
    <source>
        <dbReference type="ARBA" id="ARBA00022723"/>
    </source>
</evidence>
<evidence type="ECO:0000256" key="7">
    <source>
        <dbReference type="ARBA" id="ARBA00022833"/>
    </source>
</evidence>
<keyword evidence="5 10" id="KW-0547">Nucleotide-binding</keyword>
<dbReference type="InterPro" id="IPR004881">
    <property type="entry name" value="Ribosome_biogen_GTPase_RsgA"/>
</dbReference>
<comment type="function">
    <text evidence="10">One of several proteins that assist in the late maturation steps of the functional core of the 30S ribosomal subunit. Helps release RbfA from mature subunits. May play a role in the assembly of ribosomal proteins into the subunit. Circularly permuted GTPase that catalyzes slow GTP hydrolysis, GTPase activity is stimulated by the 30S ribosomal subunit.</text>
</comment>
<proteinExistence type="inferred from homology"/>
<dbReference type="InterPro" id="IPR031944">
    <property type="entry name" value="RsgA_N"/>
</dbReference>
<evidence type="ECO:0000256" key="5">
    <source>
        <dbReference type="ARBA" id="ARBA00022741"/>
    </source>
</evidence>
<comment type="caution">
    <text evidence="10">Lacks conserved residue(s) required for the propagation of feature annotation.</text>
</comment>
<dbReference type="EMBL" id="FNZK01000003">
    <property type="protein sequence ID" value="SEJ11163.1"/>
    <property type="molecule type" value="Genomic_DNA"/>
</dbReference>
<dbReference type="Gene3D" id="3.40.50.300">
    <property type="entry name" value="P-loop containing nucleotide triphosphate hydrolases"/>
    <property type="match status" value="1"/>
</dbReference>
<keyword evidence="3 10" id="KW-0479">Metal-binding</keyword>
<dbReference type="InterPro" id="IPR027417">
    <property type="entry name" value="P-loop_NTPase"/>
</dbReference>
<dbReference type="Gene3D" id="2.40.50.140">
    <property type="entry name" value="Nucleic acid-binding proteins"/>
    <property type="match status" value="1"/>
</dbReference>
<feature type="binding site" evidence="10">
    <location>
        <position position="251"/>
    </location>
    <ligand>
        <name>Zn(2+)</name>
        <dbReference type="ChEBI" id="CHEBI:29105"/>
    </ligand>
</feature>
<dbReference type="PROSITE" id="PS51721">
    <property type="entry name" value="G_CP"/>
    <property type="match status" value="1"/>
</dbReference>
<keyword evidence="1 10" id="KW-0963">Cytoplasm</keyword>
<comment type="subunit">
    <text evidence="10">Monomer. Associates with 30S ribosomal subunit, binds 16S rRNA.</text>
</comment>
<evidence type="ECO:0000256" key="6">
    <source>
        <dbReference type="ARBA" id="ARBA00022801"/>
    </source>
</evidence>
<keyword evidence="4 10" id="KW-0699">rRNA-binding</keyword>
<keyword evidence="14" id="KW-1185">Reference proteome</keyword>
<dbReference type="PANTHER" id="PTHR32120">
    <property type="entry name" value="SMALL RIBOSOMAL SUBUNIT BIOGENESIS GTPASE RSGA"/>
    <property type="match status" value="1"/>
</dbReference>
<protein>
    <recommendedName>
        <fullName evidence="10">Small ribosomal subunit biogenesis GTPase RsgA</fullName>
        <ecNumber evidence="10">3.6.1.-</ecNumber>
    </recommendedName>
</protein>
<keyword evidence="2 10" id="KW-0690">Ribosome biogenesis</keyword>
<dbReference type="PANTHER" id="PTHR32120:SF11">
    <property type="entry name" value="SMALL RIBOSOMAL SUBUNIT BIOGENESIS GTPASE RSGA 1, MITOCHONDRIAL-RELATED"/>
    <property type="match status" value="1"/>
</dbReference>
<dbReference type="SUPFAM" id="SSF52540">
    <property type="entry name" value="P-loop containing nucleoside triphosphate hydrolases"/>
    <property type="match status" value="1"/>
</dbReference>
<dbReference type="InterPro" id="IPR010914">
    <property type="entry name" value="RsgA_GTPase_dom"/>
</dbReference>
<keyword evidence="6 10" id="KW-0378">Hydrolase</keyword>
<feature type="domain" description="EngC GTPase" evidence="11">
    <location>
        <begin position="72"/>
        <end position="220"/>
    </location>
</feature>
<dbReference type="EC" id="3.6.1.-" evidence="10"/>
<accession>A0A1H6W2N2</accession>
<evidence type="ECO:0000259" key="11">
    <source>
        <dbReference type="PROSITE" id="PS50936"/>
    </source>
</evidence>
<dbReference type="GO" id="GO:0005525">
    <property type="term" value="F:GTP binding"/>
    <property type="evidence" value="ECO:0007669"/>
    <property type="project" value="UniProtKB-UniRule"/>
</dbReference>
<keyword evidence="7 10" id="KW-0862">Zinc</keyword>
<dbReference type="RefSeq" id="WP_091829585.1">
    <property type="nucleotide sequence ID" value="NZ_FNZK01000003.1"/>
</dbReference>
<name>A0A1H6W2N2_9FIRM</name>